<dbReference type="AlphaFoldDB" id="A0A6I9WP54"/>
<keyword evidence="5" id="KW-0687">Ribonucleoprotein</keyword>
<dbReference type="InterPro" id="IPR013845">
    <property type="entry name" value="Ribosomal_eS4_central_region"/>
</dbReference>
<evidence type="ECO:0000256" key="1">
    <source>
        <dbReference type="ARBA" id="ARBA00007500"/>
    </source>
</evidence>
<feature type="domain" description="Small ribosomal subunit protein eS4 central region" evidence="6">
    <location>
        <begin position="2"/>
        <end position="64"/>
    </location>
</feature>
<accession>A0A6I9WP54</accession>
<dbReference type="OrthoDB" id="8122754at2759"/>
<evidence type="ECO:0000256" key="5">
    <source>
        <dbReference type="ARBA" id="ARBA00023274"/>
    </source>
</evidence>
<evidence type="ECO:0000313" key="8">
    <source>
        <dbReference type="RefSeq" id="XP_011645400.1"/>
    </source>
</evidence>
<comment type="similarity">
    <text evidence="1">Belongs to the eukaryotic ribosomal protein eS4 family.</text>
</comment>
<dbReference type="Proteomes" id="UP000504615">
    <property type="component" value="Unplaced"/>
</dbReference>
<dbReference type="FunFam" id="2.40.50.740:FF:000001">
    <property type="entry name" value="40S ribosomal protein S4"/>
    <property type="match status" value="1"/>
</dbReference>
<dbReference type="KEGG" id="pbar:105432333"/>
<dbReference type="PANTHER" id="PTHR11581:SF0">
    <property type="entry name" value="SMALL RIBOSOMAL SUBUNIT PROTEIN ES4"/>
    <property type="match status" value="1"/>
</dbReference>
<dbReference type="Gene3D" id="2.40.50.740">
    <property type="match status" value="1"/>
</dbReference>
<dbReference type="Pfam" id="PF00900">
    <property type="entry name" value="Ribosomal_S4e"/>
    <property type="match status" value="1"/>
</dbReference>
<dbReference type="RefSeq" id="XP_011645400.1">
    <property type="nucleotide sequence ID" value="XM_011647098.1"/>
</dbReference>
<keyword evidence="7" id="KW-1185">Reference proteome</keyword>
<evidence type="ECO:0000256" key="3">
    <source>
        <dbReference type="ARBA" id="ARBA00022884"/>
    </source>
</evidence>
<gene>
    <name evidence="8" type="primary">LOC105432333</name>
</gene>
<name>A0A6I9WP54_9HYME</name>
<dbReference type="GO" id="GO:0019843">
    <property type="term" value="F:rRNA binding"/>
    <property type="evidence" value="ECO:0007669"/>
    <property type="project" value="UniProtKB-KW"/>
</dbReference>
<dbReference type="GeneID" id="105432333"/>
<dbReference type="InterPro" id="IPR000876">
    <property type="entry name" value="Ribosomal_eS4"/>
</dbReference>
<organism evidence="7 8">
    <name type="scientific">Pogonomyrmex barbatus</name>
    <name type="common">red harvester ant</name>
    <dbReference type="NCBI Taxonomy" id="144034"/>
    <lineage>
        <taxon>Eukaryota</taxon>
        <taxon>Metazoa</taxon>
        <taxon>Ecdysozoa</taxon>
        <taxon>Arthropoda</taxon>
        <taxon>Hexapoda</taxon>
        <taxon>Insecta</taxon>
        <taxon>Pterygota</taxon>
        <taxon>Neoptera</taxon>
        <taxon>Endopterygota</taxon>
        <taxon>Hymenoptera</taxon>
        <taxon>Apocrita</taxon>
        <taxon>Aculeata</taxon>
        <taxon>Formicoidea</taxon>
        <taxon>Formicidae</taxon>
        <taxon>Myrmicinae</taxon>
        <taxon>Pogonomyrmex</taxon>
    </lineage>
</organism>
<dbReference type="PANTHER" id="PTHR11581">
    <property type="entry name" value="30S/40S RIBOSOMAL PROTEIN S4"/>
    <property type="match status" value="1"/>
</dbReference>
<dbReference type="GO" id="GO:0022627">
    <property type="term" value="C:cytosolic small ribosomal subunit"/>
    <property type="evidence" value="ECO:0007669"/>
    <property type="project" value="TreeGrafter"/>
</dbReference>
<sequence>MKCFATHCVTAEEAKYKLCKIKRVQTSSEGMPFLVTHDGRTIRYLDPIIKINGTIYLNITTGKILDSIRFNSDNYIQNLERI</sequence>
<dbReference type="GO" id="GO:0006412">
    <property type="term" value="P:translation"/>
    <property type="evidence" value="ECO:0007669"/>
    <property type="project" value="InterPro"/>
</dbReference>
<dbReference type="InterPro" id="IPR038237">
    <property type="entry name" value="Ribosomal_eS4_central_sf"/>
</dbReference>
<evidence type="ECO:0000259" key="6">
    <source>
        <dbReference type="Pfam" id="PF00900"/>
    </source>
</evidence>
<evidence type="ECO:0000256" key="4">
    <source>
        <dbReference type="ARBA" id="ARBA00022980"/>
    </source>
</evidence>
<keyword evidence="3" id="KW-0694">RNA-binding</keyword>
<reference evidence="8" key="1">
    <citation type="submission" date="2025-08" db="UniProtKB">
        <authorList>
            <consortium name="RefSeq"/>
        </authorList>
    </citation>
    <scope>IDENTIFICATION</scope>
</reference>
<evidence type="ECO:0000313" key="7">
    <source>
        <dbReference type="Proteomes" id="UP000504615"/>
    </source>
</evidence>
<protein>
    <submittedName>
        <fullName evidence="8">40S ribosomal protein S4-like</fullName>
    </submittedName>
</protein>
<dbReference type="GO" id="GO:0003735">
    <property type="term" value="F:structural constituent of ribosome"/>
    <property type="evidence" value="ECO:0007669"/>
    <property type="project" value="InterPro"/>
</dbReference>
<proteinExistence type="inferred from homology"/>
<keyword evidence="4" id="KW-0689">Ribosomal protein</keyword>
<evidence type="ECO:0000256" key="2">
    <source>
        <dbReference type="ARBA" id="ARBA00022730"/>
    </source>
</evidence>
<keyword evidence="2" id="KW-0699">rRNA-binding</keyword>